<evidence type="ECO:0000256" key="2">
    <source>
        <dbReference type="SAM" id="SignalP"/>
    </source>
</evidence>
<accession>A0A6M1TSJ1</accession>
<feature type="compositionally biased region" description="Basic and acidic residues" evidence="1">
    <location>
        <begin position="179"/>
        <end position="190"/>
    </location>
</feature>
<dbReference type="Gene3D" id="3.30.70.1070">
    <property type="entry name" value="Sporulation related repeat"/>
    <property type="match status" value="1"/>
</dbReference>
<protein>
    <submittedName>
        <fullName evidence="4">SPOR domain-containing protein</fullName>
    </submittedName>
</protein>
<feature type="domain" description="SPOR" evidence="3">
    <location>
        <begin position="233"/>
        <end position="309"/>
    </location>
</feature>
<keyword evidence="5" id="KW-1185">Reference proteome</keyword>
<gene>
    <name evidence="4" type="ORF">G5V65_03840</name>
</gene>
<organism evidence="4 5">
    <name type="scientific">Paragemmobacter kunshanensis</name>
    <dbReference type="NCBI Taxonomy" id="2583234"/>
    <lineage>
        <taxon>Bacteria</taxon>
        <taxon>Pseudomonadati</taxon>
        <taxon>Pseudomonadota</taxon>
        <taxon>Alphaproteobacteria</taxon>
        <taxon>Rhodobacterales</taxon>
        <taxon>Paracoccaceae</taxon>
        <taxon>Paragemmobacter</taxon>
    </lineage>
</organism>
<dbReference type="InterPro" id="IPR036680">
    <property type="entry name" value="SPOR-like_sf"/>
</dbReference>
<dbReference type="InterPro" id="IPR007730">
    <property type="entry name" value="SPOR-like_dom"/>
</dbReference>
<name>A0A6M1TSJ1_9RHOB</name>
<dbReference type="Proteomes" id="UP000474758">
    <property type="component" value="Unassembled WGS sequence"/>
</dbReference>
<dbReference type="Pfam" id="PF05036">
    <property type="entry name" value="SPOR"/>
    <property type="match status" value="1"/>
</dbReference>
<feature type="compositionally biased region" description="Low complexity" evidence="1">
    <location>
        <begin position="193"/>
        <end position="223"/>
    </location>
</feature>
<dbReference type="GO" id="GO:0042834">
    <property type="term" value="F:peptidoglycan binding"/>
    <property type="evidence" value="ECO:0007669"/>
    <property type="project" value="InterPro"/>
</dbReference>
<dbReference type="PROSITE" id="PS51257">
    <property type="entry name" value="PROKAR_LIPOPROTEIN"/>
    <property type="match status" value="1"/>
</dbReference>
<evidence type="ECO:0000259" key="3">
    <source>
        <dbReference type="PROSITE" id="PS51724"/>
    </source>
</evidence>
<dbReference type="RefSeq" id="WP_165047210.1">
    <property type="nucleotide sequence ID" value="NZ_JAALFE010000002.1"/>
</dbReference>
<evidence type="ECO:0000313" key="5">
    <source>
        <dbReference type="Proteomes" id="UP000474758"/>
    </source>
</evidence>
<feature type="signal peptide" evidence="2">
    <location>
        <begin position="1"/>
        <end position="20"/>
    </location>
</feature>
<feature type="region of interest" description="Disordered" evidence="1">
    <location>
        <begin position="178"/>
        <end position="233"/>
    </location>
</feature>
<evidence type="ECO:0000313" key="4">
    <source>
        <dbReference type="EMBL" id="NGQ90016.1"/>
    </source>
</evidence>
<evidence type="ECO:0000256" key="1">
    <source>
        <dbReference type="SAM" id="MobiDB-lite"/>
    </source>
</evidence>
<dbReference type="PROSITE" id="PS51724">
    <property type="entry name" value="SPOR"/>
    <property type="match status" value="1"/>
</dbReference>
<keyword evidence="2" id="KW-0732">Signal</keyword>
<proteinExistence type="predicted"/>
<dbReference type="AlphaFoldDB" id="A0A6M1TSJ1"/>
<reference evidence="4 5" key="1">
    <citation type="submission" date="2020-02" db="EMBL/GenBank/DDBJ databases">
        <title>Rhodobacter translucens sp. nov., a novel bacterium isolated from activated sludge.</title>
        <authorList>
            <person name="Liu J."/>
        </authorList>
    </citation>
    <scope>NUCLEOTIDE SEQUENCE [LARGE SCALE GENOMIC DNA]</scope>
    <source>
        <strain evidence="4 5">HX-7-19</strain>
    </source>
</reference>
<comment type="caution">
    <text evidence="4">The sequence shown here is derived from an EMBL/GenBank/DDBJ whole genome shotgun (WGS) entry which is preliminary data.</text>
</comment>
<sequence length="309" mass="31533">MARLPKARLALLFPAIALLAACQPGQNPFARKSADTASAEAAAPARAVKLVDRDVEAPEVFQVTDQALWDGRPSLGGVWVASPDAVDPERVILRNPANGKFVIGALFKREVFNPGPRLQISSDAAEALGLLAGQPGKISVTALRREEAAPETDAAKPLLDANEAVTATSIDATASSAIDKAEGKAEDQAADKPASTPAITATAPAPSPAPAATTETAAAAPTTAPAPAPAAPAPAKGDITLQIGIFSVEANADRAVASLRKAGITATSRKETTQGKTWWSVTASGTGDRAALLARVKELGFADAYPIGR</sequence>
<dbReference type="EMBL" id="JAALFE010000002">
    <property type="protein sequence ID" value="NGQ90016.1"/>
    <property type="molecule type" value="Genomic_DNA"/>
</dbReference>
<dbReference type="SUPFAM" id="SSF110997">
    <property type="entry name" value="Sporulation related repeat"/>
    <property type="match status" value="1"/>
</dbReference>
<feature type="chain" id="PRO_5026789923" evidence="2">
    <location>
        <begin position="21"/>
        <end position="309"/>
    </location>
</feature>